<dbReference type="AlphaFoldDB" id="A0A916YK90"/>
<reference evidence="1 2" key="1">
    <citation type="journal article" date="2014" name="Int. J. Syst. Evol. Microbiol.">
        <title>Complete genome sequence of Corynebacterium casei LMG S-19264T (=DSM 44701T), isolated from a smear-ripened cheese.</title>
        <authorList>
            <consortium name="US DOE Joint Genome Institute (JGI-PGF)"/>
            <person name="Walter F."/>
            <person name="Albersmeier A."/>
            <person name="Kalinowski J."/>
            <person name="Ruckert C."/>
        </authorList>
    </citation>
    <scope>NUCLEOTIDE SEQUENCE [LARGE SCALE GENOMIC DNA]</scope>
    <source>
        <strain evidence="1 2">CGMCC 1.15358</strain>
    </source>
</reference>
<evidence type="ECO:0000313" key="2">
    <source>
        <dbReference type="Proteomes" id="UP000598997"/>
    </source>
</evidence>
<name>A0A916YK90_9SPHN</name>
<protein>
    <recommendedName>
        <fullName evidence="3">Sulfotransferase family protein</fullName>
    </recommendedName>
</protein>
<evidence type="ECO:0008006" key="3">
    <source>
        <dbReference type="Google" id="ProtNLM"/>
    </source>
</evidence>
<gene>
    <name evidence="1" type="ORF">GCM10010989_24300</name>
</gene>
<dbReference type="RefSeq" id="WP_172807500.1">
    <property type="nucleotide sequence ID" value="NZ_BMIO01000007.1"/>
</dbReference>
<dbReference type="Pfam" id="PF13469">
    <property type="entry name" value="Sulfotransfer_3"/>
    <property type="match status" value="1"/>
</dbReference>
<dbReference type="SUPFAM" id="SSF52540">
    <property type="entry name" value="P-loop containing nucleoside triphosphate hydrolases"/>
    <property type="match status" value="1"/>
</dbReference>
<sequence>MQYLFVVTFGRSGSTALTNLLNAVPGYCIRGENGGALNALADAAHVVRDAHDRFGHLADGPHTPWYGIDTIDPRAFAASLALAFTKEVLCPPPGTRVTGFKEIRYLPEVIGEDTFRHAMRFMLDAFPDARIVFNTRDVEKTLRSGWWKDRDADTARAQLTEATRWYREFHAKEPKRTFLIDHADYDGKPEGFAPLLAWLGEDLDEAQVAAIGAERLQHLQGSGWGLNARSARRLVAGVRRKLGGSR</sequence>
<dbReference type="Gene3D" id="3.40.50.300">
    <property type="entry name" value="P-loop containing nucleotide triphosphate hydrolases"/>
    <property type="match status" value="1"/>
</dbReference>
<keyword evidence="2" id="KW-1185">Reference proteome</keyword>
<comment type="caution">
    <text evidence="1">The sequence shown here is derived from an EMBL/GenBank/DDBJ whole genome shotgun (WGS) entry which is preliminary data.</text>
</comment>
<organism evidence="1 2">
    <name type="scientific">Croceicoccus pelagius</name>
    <dbReference type="NCBI Taxonomy" id="1703341"/>
    <lineage>
        <taxon>Bacteria</taxon>
        <taxon>Pseudomonadati</taxon>
        <taxon>Pseudomonadota</taxon>
        <taxon>Alphaproteobacteria</taxon>
        <taxon>Sphingomonadales</taxon>
        <taxon>Erythrobacteraceae</taxon>
        <taxon>Croceicoccus</taxon>
    </lineage>
</organism>
<dbReference type="InterPro" id="IPR027417">
    <property type="entry name" value="P-loop_NTPase"/>
</dbReference>
<proteinExistence type="predicted"/>
<evidence type="ECO:0000313" key="1">
    <source>
        <dbReference type="EMBL" id="GGD49200.1"/>
    </source>
</evidence>
<accession>A0A916YK90</accession>
<dbReference type="EMBL" id="BMIO01000007">
    <property type="protein sequence ID" value="GGD49200.1"/>
    <property type="molecule type" value="Genomic_DNA"/>
</dbReference>
<dbReference type="Proteomes" id="UP000598997">
    <property type="component" value="Unassembled WGS sequence"/>
</dbReference>